<protein>
    <submittedName>
        <fullName evidence="2">Uncharacterized protein</fullName>
    </submittedName>
</protein>
<feature type="region of interest" description="Disordered" evidence="1">
    <location>
        <begin position="41"/>
        <end position="61"/>
    </location>
</feature>
<gene>
    <name evidence="2" type="ORF">FHR94_000642</name>
</gene>
<evidence type="ECO:0000313" key="2">
    <source>
        <dbReference type="EMBL" id="MBB3189420.1"/>
    </source>
</evidence>
<reference evidence="2 3" key="1">
    <citation type="submission" date="2020-08" db="EMBL/GenBank/DDBJ databases">
        <title>Genomic Encyclopedia of Type Strains, Phase III (KMG-III): the genomes of soil and plant-associated and newly described type strains.</title>
        <authorList>
            <person name="Whitman W."/>
        </authorList>
    </citation>
    <scope>NUCLEOTIDE SEQUENCE [LARGE SCALE GENOMIC DNA]</scope>
    <source>
        <strain evidence="2 3">CECT 7282</strain>
    </source>
</reference>
<evidence type="ECO:0000313" key="3">
    <source>
        <dbReference type="Proteomes" id="UP000547614"/>
    </source>
</evidence>
<sequence length="61" mass="6899">MKRKAPHHSLLVDSTDQDMADVLHTVSCKVERSLAKAQEVHQQRLKQIHSSKSAEQVTQHA</sequence>
<name>A0A839V606_9GAMM</name>
<organism evidence="2 3">
    <name type="scientific">Halomonas cerina</name>
    <dbReference type="NCBI Taxonomy" id="447424"/>
    <lineage>
        <taxon>Bacteria</taxon>
        <taxon>Pseudomonadati</taxon>
        <taxon>Pseudomonadota</taxon>
        <taxon>Gammaproteobacteria</taxon>
        <taxon>Oceanospirillales</taxon>
        <taxon>Halomonadaceae</taxon>
        <taxon>Halomonas</taxon>
    </lineage>
</organism>
<dbReference type="Proteomes" id="UP000547614">
    <property type="component" value="Unassembled WGS sequence"/>
</dbReference>
<dbReference type="EMBL" id="JACHXP010000002">
    <property type="protein sequence ID" value="MBB3189420.1"/>
    <property type="molecule type" value="Genomic_DNA"/>
</dbReference>
<feature type="compositionally biased region" description="Polar residues" evidence="1">
    <location>
        <begin position="50"/>
        <end position="61"/>
    </location>
</feature>
<comment type="caution">
    <text evidence="2">The sequence shown here is derived from an EMBL/GenBank/DDBJ whole genome shotgun (WGS) entry which is preliminary data.</text>
</comment>
<keyword evidence="3" id="KW-1185">Reference proteome</keyword>
<dbReference type="AlphaFoldDB" id="A0A839V606"/>
<evidence type="ECO:0000256" key="1">
    <source>
        <dbReference type="SAM" id="MobiDB-lite"/>
    </source>
</evidence>
<dbReference type="RefSeq" id="WP_183324171.1">
    <property type="nucleotide sequence ID" value="NZ_JACHXP010000002.1"/>
</dbReference>
<proteinExistence type="predicted"/>
<accession>A0A839V606</accession>